<keyword evidence="5" id="KW-0732">Signal</keyword>
<keyword evidence="4" id="KW-0812">Transmembrane</keyword>
<feature type="signal peptide" evidence="5">
    <location>
        <begin position="1"/>
        <end position="18"/>
    </location>
</feature>
<dbReference type="GO" id="GO:0050852">
    <property type="term" value="P:T cell receptor signaling pathway"/>
    <property type="evidence" value="ECO:0007669"/>
    <property type="project" value="TreeGrafter"/>
</dbReference>
<dbReference type="InterPro" id="IPR013783">
    <property type="entry name" value="Ig-like_fold"/>
</dbReference>
<dbReference type="PANTHER" id="PTHR24100:SF151">
    <property type="entry name" value="ICOS LIGAND"/>
    <property type="match status" value="1"/>
</dbReference>
<dbReference type="GO" id="GO:0009897">
    <property type="term" value="C:external side of plasma membrane"/>
    <property type="evidence" value="ECO:0007669"/>
    <property type="project" value="TreeGrafter"/>
</dbReference>
<evidence type="ECO:0000256" key="4">
    <source>
        <dbReference type="SAM" id="Phobius"/>
    </source>
</evidence>
<organism evidence="7 8">
    <name type="scientific">Oreochromis aureus</name>
    <name type="common">Israeli tilapia</name>
    <name type="synonym">Chromis aureus</name>
    <dbReference type="NCBI Taxonomy" id="47969"/>
    <lineage>
        <taxon>Eukaryota</taxon>
        <taxon>Metazoa</taxon>
        <taxon>Chordata</taxon>
        <taxon>Craniata</taxon>
        <taxon>Vertebrata</taxon>
        <taxon>Euteleostomi</taxon>
        <taxon>Actinopterygii</taxon>
        <taxon>Neopterygii</taxon>
        <taxon>Teleostei</taxon>
        <taxon>Neoteleostei</taxon>
        <taxon>Acanthomorphata</taxon>
        <taxon>Ovalentaria</taxon>
        <taxon>Cichlomorphae</taxon>
        <taxon>Cichliformes</taxon>
        <taxon>Cichlidae</taxon>
        <taxon>African cichlids</taxon>
        <taxon>Pseudocrenilabrinae</taxon>
        <taxon>Oreochromini</taxon>
        <taxon>Oreochromis</taxon>
    </lineage>
</organism>
<comment type="subcellular location">
    <subcellularLocation>
        <location evidence="1">Membrane</location>
    </subcellularLocation>
</comment>
<dbReference type="InterPro" id="IPR003599">
    <property type="entry name" value="Ig_sub"/>
</dbReference>
<dbReference type="SMART" id="SM00409">
    <property type="entry name" value="IG"/>
    <property type="match status" value="1"/>
</dbReference>
<protein>
    <recommendedName>
        <fullName evidence="6">Ig-like domain-containing protein</fullName>
    </recommendedName>
</protein>
<accession>A0A668RHY7</accession>
<dbReference type="InterPro" id="IPR050504">
    <property type="entry name" value="IgSF_BTN/MOG"/>
</dbReference>
<dbReference type="Proteomes" id="UP000472276">
    <property type="component" value="Unassembled WGS sequence"/>
</dbReference>
<dbReference type="InterPro" id="IPR007110">
    <property type="entry name" value="Ig-like_dom"/>
</dbReference>
<dbReference type="InterPro" id="IPR013106">
    <property type="entry name" value="Ig_V-set"/>
</dbReference>
<keyword evidence="8" id="KW-1185">Reference proteome</keyword>
<dbReference type="SUPFAM" id="SSF48726">
    <property type="entry name" value="Immunoglobulin"/>
    <property type="match status" value="1"/>
</dbReference>
<evidence type="ECO:0000256" key="1">
    <source>
        <dbReference type="ARBA" id="ARBA00004370"/>
    </source>
</evidence>
<evidence type="ECO:0000259" key="6">
    <source>
        <dbReference type="PROSITE" id="PS50835"/>
    </source>
</evidence>
<keyword evidence="2 4" id="KW-0472">Membrane</keyword>
<proteinExistence type="predicted"/>
<evidence type="ECO:0000256" key="3">
    <source>
        <dbReference type="ARBA" id="ARBA00023319"/>
    </source>
</evidence>
<dbReference type="GO" id="GO:0005102">
    <property type="term" value="F:signaling receptor binding"/>
    <property type="evidence" value="ECO:0007669"/>
    <property type="project" value="TreeGrafter"/>
</dbReference>
<keyword evidence="3" id="KW-0393">Immunoglobulin domain</keyword>
<evidence type="ECO:0000256" key="5">
    <source>
        <dbReference type="SAM" id="SignalP"/>
    </source>
</evidence>
<feature type="chain" id="PRO_5025429008" description="Ig-like domain-containing protein" evidence="5">
    <location>
        <begin position="19"/>
        <end position="161"/>
    </location>
</feature>
<dbReference type="AlphaFoldDB" id="A0A668RHY7"/>
<dbReference type="PROSITE" id="PS50835">
    <property type="entry name" value="IG_LIKE"/>
    <property type="match status" value="1"/>
</dbReference>
<dbReference type="GO" id="GO:0001817">
    <property type="term" value="P:regulation of cytokine production"/>
    <property type="evidence" value="ECO:0007669"/>
    <property type="project" value="TreeGrafter"/>
</dbReference>
<reference evidence="7" key="1">
    <citation type="submission" date="2025-08" db="UniProtKB">
        <authorList>
            <consortium name="Ensembl"/>
        </authorList>
    </citation>
    <scope>IDENTIFICATION</scope>
</reference>
<dbReference type="Pfam" id="PF07686">
    <property type="entry name" value="V-set"/>
    <property type="match status" value="1"/>
</dbReference>
<dbReference type="PANTHER" id="PTHR24100">
    <property type="entry name" value="BUTYROPHILIN"/>
    <property type="match status" value="1"/>
</dbReference>
<sequence>MFFLGFLFVCFFNKISQAVVVEVNEGKMFVLLPCQYSGVIFKNHTVMWTRNDLNPKTVHRQREGGDDLREQNQCYSGRTSIRPGARDTGDFSLTLRKPTESHSGKYTCSITDGQEELTDVQLQVKGQQQTPDENTGVHHASVTTNVFLLLLLCLIMLLLSS</sequence>
<evidence type="ECO:0000256" key="2">
    <source>
        <dbReference type="ARBA" id="ARBA00023136"/>
    </source>
</evidence>
<name>A0A668RHY7_OREAU</name>
<dbReference type="Gene3D" id="2.60.40.10">
    <property type="entry name" value="Immunoglobulins"/>
    <property type="match status" value="1"/>
</dbReference>
<reference evidence="7" key="2">
    <citation type="submission" date="2025-09" db="UniProtKB">
        <authorList>
            <consortium name="Ensembl"/>
        </authorList>
    </citation>
    <scope>IDENTIFICATION</scope>
</reference>
<feature type="domain" description="Ig-like" evidence="6">
    <location>
        <begin position="16"/>
        <end position="118"/>
    </location>
</feature>
<evidence type="ECO:0000313" key="7">
    <source>
        <dbReference type="Ensembl" id="ENSOABP00000002105.1"/>
    </source>
</evidence>
<dbReference type="Ensembl" id="ENSOABT00000002186.2">
    <property type="protein sequence ID" value="ENSOABP00000002105.1"/>
    <property type="gene ID" value="ENSOABG00000001309.2"/>
</dbReference>
<evidence type="ECO:0000313" key="8">
    <source>
        <dbReference type="Proteomes" id="UP000472276"/>
    </source>
</evidence>
<dbReference type="InterPro" id="IPR036179">
    <property type="entry name" value="Ig-like_dom_sf"/>
</dbReference>
<feature type="transmembrane region" description="Helical" evidence="4">
    <location>
        <begin position="140"/>
        <end position="159"/>
    </location>
</feature>
<keyword evidence="4" id="KW-1133">Transmembrane helix</keyword>